<feature type="transmembrane region" description="Helical" evidence="2">
    <location>
        <begin position="344"/>
        <end position="364"/>
    </location>
</feature>
<dbReference type="RefSeq" id="WP_143559141.1">
    <property type="nucleotide sequence ID" value="NZ_FTMS01000006.1"/>
</dbReference>
<organism evidence="3 4">
    <name type="scientific">Alkalispirochaeta americana</name>
    <dbReference type="NCBI Taxonomy" id="159291"/>
    <lineage>
        <taxon>Bacteria</taxon>
        <taxon>Pseudomonadati</taxon>
        <taxon>Spirochaetota</taxon>
        <taxon>Spirochaetia</taxon>
        <taxon>Spirochaetales</taxon>
        <taxon>Spirochaetaceae</taxon>
        <taxon>Alkalispirochaeta</taxon>
    </lineage>
</organism>
<keyword evidence="2" id="KW-1133">Transmembrane helix</keyword>
<sequence>MARRGNEFGNVRRGRWRNVVSAGIMPVVLNGLLWPLALTQAPPALIPADPQQALWYVVPLVGIPLLLQWVSMLARTARWGSLHFELTGEEPSLGGLLRGQVVLGAQKLPGVRRGADGAGHASARALECRVTLQCIAQRDLMLRSRRRRERVVTEVSTTVAMEEAITASGRALRIPVDIAIPSDAPATTAMTSERVEWIWWELVVESTTLRPSIQGVIRLPVVSVSSSGTAETGEGPGTSAEGMAGSTVPDAIDGAEATHLVSGEPRELLAVLEKERTAGDPRSVAGRLFRPKRGLFRMGYAPSGELVAVSLRGDKAVGYLWSGLVVMVGAALAAAGMIPLALGLLIVIVFLRALLGPVLVRVVVAPENLRDDRVLRRKIQSRCREWSAISSCKIVPGMQRASLQGPIVRWDLLVQEGQNQSLLALRTETEEVAQALAEAIQQRARGRNEGTR</sequence>
<keyword evidence="2" id="KW-0472">Membrane</keyword>
<proteinExistence type="predicted"/>
<evidence type="ECO:0000313" key="4">
    <source>
        <dbReference type="Proteomes" id="UP000186400"/>
    </source>
</evidence>
<evidence type="ECO:0000256" key="2">
    <source>
        <dbReference type="SAM" id="Phobius"/>
    </source>
</evidence>
<feature type="transmembrane region" description="Helical" evidence="2">
    <location>
        <begin position="20"/>
        <end position="41"/>
    </location>
</feature>
<name>A0A1N6RGD5_9SPIO</name>
<protein>
    <submittedName>
        <fullName evidence="3">Uncharacterized protein</fullName>
    </submittedName>
</protein>
<dbReference type="OrthoDB" id="9932803at2"/>
<keyword evidence="2" id="KW-0812">Transmembrane</keyword>
<evidence type="ECO:0000256" key="1">
    <source>
        <dbReference type="SAM" id="MobiDB-lite"/>
    </source>
</evidence>
<dbReference type="Proteomes" id="UP000186400">
    <property type="component" value="Unassembled WGS sequence"/>
</dbReference>
<feature type="transmembrane region" description="Helical" evidence="2">
    <location>
        <begin position="319"/>
        <end position="338"/>
    </location>
</feature>
<dbReference type="STRING" id="159291.SAMN05920897_106103"/>
<accession>A0A1N6RGD5</accession>
<feature type="region of interest" description="Disordered" evidence="1">
    <location>
        <begin position="225"/>
        <end position="248"/>
    </location>
</feature>
<keyword evidence="4" id="KW-1185">Reference proteome</keyword>
<gene>
    <name evidence="3" type="ORF">SAMN05920897_106103</name>
</gene>
<evidence type="ECO:0000313" key="3">
    <source>
        <dbReference type="EMBL" id="SIQ27930.1"/>
    </source>
</evidence>
<reference evidence="3 4" key="1">
    <citation type="submission" date="2017-01" db="EMBL/GenBank/DDBJ databases">
        <authorList>
            <person name="Mah S.A."/>
            <person name="Swanson W.J."/>
            <person name="Moy G.W."/>
            <person name="Vacquier V.D."/>
        </authorList>
    </citation>
    <scope>NUCLEOTIDE SEQUENCE [LARGE SCALE GENOMIC DNA]</scope>
    <source>
        <strain evidence="3 4">ASpG1</strain>
    </source>
</reference>
<feature type="transmembrane region" description="Helical" evidence="2">
    <location>
        <begin position="53"/>
        <end position="74"/>
    </location>
</feature>
<dbReference type="EMBL" id="FTMS01000006">
    <property type="protein sequence ID" value="SIQ27930.1"/>
    <property type="molecule type" value="Genomic_DNA"/>
</dbReference>
<dbReference type="AlphaFoldDB" id="A0A1N6RGD5"/>